<keyword evidence="1" id="KW-0812">Transmembrane</keyword>
<keyword evidence="1" id="KW-1133">Transmembrane helix</keyword>
<gene>
    <name evidence="2" type="ORF">SDC9_199270</name>
</gene>
<feature type="transmembrane region" description="Helical" evidence="1">
    <location>
        <begin position="20"/>
        <end position="37"/>
    </location>
</feature>
<keyword evidence="1" id="KW-0472">Membrane</keyword>
<evidence type="ECO:0000313" key="2">
    <source>
        <dbReference type="EMBL" id="MPN51622.1"/>
    </source>
</evidence>
<evidence type="ECO:0000256" key="1">
    <source>
        <dbReference type="SAM" id="Phobius"/>
    </source>
</evidence>
<protein>
    <submittedName>
        <fullName evidence="2">Uncharacterized protein</fullName>
    </submittedName>
</protein>
<organism evidence="2">
    <name type="scientific">bioreactor metagenome</name>
    <dbReference type="NCBI Taxonomy" id="1076179"/>
    <lineage>
        <taxon>unclassified sequences</taxon>
        <taxon>metagenomes</taxon>
        <taxon>ecological metagenomes</taxon>
    </lineage>
</organism>
<proteinExistence type="predicted"/>
<dbReference type="AlphaFoldDB" id="A0A645ILA4"/>
<feature type="transmembrane region" description="Helical" evidence="1">
    <location>
        <begin position="49"/>
        <end position="70"/>
    </location>
</feature>
<name>A0A645ILA4_9ZZZZ</name>
<reference evidence="2" key="1">
    <citation type="submission" date="2019-08" db="EMBL/GenBank/DDBJ databases">
        <authorList>
            <person name="Kucharzyk K."/>
            <person name="Murdoch R.W."/>
            <person name="Higgins S."/>
            <person name="Loffler F."/>
        </authorList>
    </citation>
    <scope>NUCLEOTIDE SEQUENCE</scope>
</reference>
<comment type="caution">
    <text evidence="2">The sequence shown here is derived from an EMBL/GenBank/DDBJ whole genome shotgun (WGS) entry which is preliminary data.</text>
</comment>
<dbReference type="EMBL" id="VSSQ01116914">
    <property type="protein sequence ID" value="MPN51622.1"/>
    <property type="molecule type" value="Genomic_DNA"/>
</dbReference>
<accession>A0A645ILA4</accession>
<sequence length="72" mass="8272">MLSLVMFGGELIISIMDHYSHIWPSLGRTLLLGLGVLTNLVEKERMRQIYLYHIKLVHLLSLYTTIGLTMTL</sequence>